<feature type="domain" description="Major facilitator superfamily (MFS) profile" evidence="7">
    <location>
        <begin position="4"/>
        <end position="380"/>
    </location>
</feature>
<evidence type="ECO:0000256" key="3">
    <source>
        <dbReference type="ARBA" id="ARBA00022692"/>
    </source>
</evidence>
<feature type="transmembrane region" description="Helical" evidence="6">
    <location>
        <begin position="69"/>
        <end position="89"/>
    </location>
</feature>
<dbReference type="PANTHER" id="PTHR43124">
    <property type="entry name" value="PURINE EFFLUX PUMP PBUE"/>
    <property type="match status" value="1"/>
</dbReference>
<evidence type="ECO:0000313" key="8">
    <source>
        <dbReference type="EMBL" id="MBE8720401.1"/>
    </source>
</evidence>
<feature type="transmembrane region" description="Helical" evidence="6">
    <location>
        <begin position="43"/>
        <end position="62"/>
    </location>
</feature>
<evidence type="ECO:0000313" key="9">
    <source>
        <dbReference type="Proteomes" id="UP000618319"/>
    </source>
</evidence>
<dbReference type="EMBL" id="PSKQ01000017">
    <property type="protein sequence ID" value="MBE8720401.1"/>
    <property type="molecule type" value="Genomic_DNA"/>
</dbReference>
<dbReference type="InterPro" id="IPR011701">
    <property type="entry name" value="MFS"/>
</dbReference>
<name>A0ABR9T4Y6_9SPHI</name>
<feature type="transmembrane region" description="Helical" evidence="6">
    <location>
        <begin position="237"/>
        <end position="255"/>
    </location>
</feature>
<reference evidence="8 9" key="1">
    <citation type="submission" date="2018-02" db="EMBL/GenBank/DDBJ databases">
        <title>Sphingobacterium KA21.</title>
        <authorList>
            <person name="Vasarhelyi B.M."/>
            <person name="Deshmukh S."/>
            <person name="Balint B."/>
            <person name="Kukolya J."/>
        </authorList>
    </citation>
    <scope>NUCLEOTIDE SEQUENCE [LARGE SCALE GENOMIC DNA]</scope>
    <source>
        <strain evidence="8 9">Ka21</strain>
    </source>
</reference>
<feature type="transmembrane region" description="Helical" evidence="6">
    <location>
        <begin position="95"/>
        <end position="117"/>
    </location>
</feature>
<feature type="transmembrane region" description="Helical" evidence="6">
    <location>
        <begin position="292"/>
        <end position="310"/>
    </location>
</feature>
<feature type="transmembrane region" description="Helical" evidence="6">
    <location>
        <begin position="129"/>
        <end position="152"/>
    </location>
</feature>
<evidence type="ECO:0000256" key="4">
    <source>
        <dbReference type="ARBA" id="ARBA00022989"/>
    </source>
</evidence>
<dbReference type="RefSeq" id="WP_196938085.1">
    <property type="nucleotide sequence ID" value="NZ_MU158689.1"/>
</dbReference>
<evidence type="ECO:0000256" key="2">
    <source>
        <dbReference type="ARBA" id="ARBA00022475"/>
    </source>
</evidence>
<feature type="transmembrane region" description="Helical" evidence="6">
    <location>
        <begin position="267"/>
        <end position="286"/>
    </location>
</feature>
<keyword evidence="9" id="KW-1185">Reference proteome</keyword>
<keyword evidence="3 6" id="KW-0812">Transmembrane</keyword>
<organism evidence="8 9">
    <name type="scientific">Sphingobacterium pedocola</name>
    <dbReference type="NCBI Taxonomy" id="2082722"/>
    <lineage>
        <taxon>Bacteria</taxon>
        <taxon>Pseudomonadati</taxon>
        <taxon>Bacteroidota</taxon>
        <taxon>Sphingobacteriia</taxon>
        <taxon>Sphingobacteriales</taxon>
        <taxon>Sphingobacteriaceae</taxon>
        <taxon>Sphingobacterium</taxon>
    </lineage>
</organism>
<dbReference type="CDD" id="cd17324">
    <property type="entry name" value="MFS_NepI_like"/>
    <property type="match status" value="1"/>
</dbReference>
<evidence type="ECO:0000256" key="1">
    <source>
        <dbReference type="ARBA" id="ARBA00004651"/>
    </source>
</evidence>
<evidence type="ECO:0000256" key="6">
    <source>
        <dbReference type="SAM" id="Phobius"/>
    </source>
</evidence>
<proteinExistence type="predicted"/>
<keyword evidence="5 6" id="KW-0472">Membrane</keyword>
<dbReference type="SUPFAM" id="SSF103473">
    <property type="entry name" value="MFS general substrate transporter"/>
    <property type="match status" value="1"/>
</dbReference>
<keyword evidence="2" id="KW-1003">Cell membrane</keyword>
<dbReference type="Gene3D" id="1.20.1250.20">
    <property type="entry name" value="MFS general substrate transporter like domains"/>
    <property type="match status" value="2"/>
</dbReference>
<dbReference type="Proteomes" id="UP000618319">
    <property type="component" value="Unassembled WGS sequence"/>
</dbReference>
<feature type="transmembrane region" description="Helical" evidence="6">
    <location>
        <begin position="158"/>
        <end position="178"/>
    </location>
</feature>
<feature type="transmembrane region" description="Helical" evidence="6">
    <location>
        <begin position="356"/>
        <end position="376"/>
    </location>
</feature>
<feature type="transmembrane region" description="Helical" evidence="6">
    <location>
        <begin position="331"/>
        <end position="350"/>
    </location>
</feature>
<dbReference type="PROSITE" id="PS50850">
    <property type="entry name" value="MFS"/>
    <property type="match status" value="1"/>
</dbReference>
<protein>
    <submittedName>
        <fullName evidence="8">MFS transporter</fullName>
    </submittedName>
</protein>
<dbReference type="InterPro" id="IPR020846">
    <property type="entry name" value="MFS_dom"/>
</dbReference>
<feature type="transmembrane region" description="Helical" evidence="6">
    <location>
        <begin position="199"/>
        <end position="222"/>
    </location>
</feature>
<dbReference type="InterPro" id="IPR050189">
    <property type="entry name" value="MFS_Efflux_Transporters"/>
</dbReference>
<accession>A0ABR9T4Y6</accession>
<evidence type="ECO:0000256" key="5">
    <source>
        <dbReference type="ARBA" id="ARBA00023136"/>
    </source>
</evidence>
<evidence type="ECO:0000259" key="7">
    <source>
        <dbReference type="PROSITE" id="PS50850"/>
    </source>
</evidence>
<comment type="caution">
    <text evidence="8">The sequence shown here is derived from an EMBL/GenBank/DDBJ whole genome shotgun (WGS) entry which is preliminary data.</text>
</comment>
<dbReference type="PANTHER" id="PTHR43124:SF6">
    <property type="entry name" value="TRANSPORTER ARAJ-RELATED"/>
    <property type="match status" value="1"/>
</dbReference>
<dbReference type="Pfam" id="PF07690">
    <property type="entry name" value="MFS_1"/>
    <property type="match status" value="1"/>
</dbReference>
<comment type="subcellular location">
    <subcellularLocation>
        <location evidence="1">Cell membrane</location>
        <topology evidence="1">Multi-pass membrane protein</topology>
    </subcellularLocation>
</comment>
<keyword evidence="4 6" id="KW-1133">Transmembrane helix</keyword>
<gene>
    <name evidence="8" type="ORF">C4F40_06660</name>
</gene>
<sequence>MNKGLVALAFGGLAIGMTEFTMMGILPDIAKDVNIDIPSASNLIGLYALGVVVGAPTLVAATSKYSPKAVLLFLMLLFFLFNGIFTIAPNEWSLFASRFIAGLPHGAFFGIGSVVAAKLAKPGKEAQAISMMFTGMTIANLAGVPLGTYIGHHYSWRITYSIVSALGLITFLAIYFWMPKIPADKSNKVIHQIGYFKRWDAWLIVAVIAIGTGGLFAWISYISKLVTTVSGLHPNEVSTVMVLVGCGMFIGNIIGGKLADSMLPTKAAIICFSAMAACLVVVFFTAHITVLAYPMAFITGMIAFSIGSPLQLMLINNAQGSETFAAAGGQAAFNVGNSLGAYFGAIPIAYGYAYNYPSAIGIIMASIGAILAYIFLRKYAIPNQKLREAAAAHRKEIESASGILVD</sequence>
<dbReference type="InterPro" id="IPR036259">
    <property type="entry name" value="MFS_trans_sf"/>
</dbReference>